<dbReference type="RefSeq" id="WP_376879095.1">
    <property type="nucleotide sequence ID" value="NZ_JBHUHP010000019.1"/>
</dbReference>
<keyword evidence="3" id="KW-1185">Reference proteome</keyword>
<name>A0ABW4XDP1_9ACTN</name>
<dbReference type="Proteomes" id="UP001597402">
    <property type="component" value="Unassembled WGS sequence"/>
</dbReference>
<evidence type="ECO:0000313" key="3">
    <source>
        <dbReference type="Proteomes" id="UP001597402"/>
    </source>
</evidence>
<dbReference type="EMBL" id="JBHUHP010000019">
    <property type="protein sequence ID" value="MFD2093485.1"/>
    <property type="molecule type" value="Genomic_DNA"/>
</dbReference>
<feature type="domain" description="HNH nuclease" evidence="1">
    <location>
        <begin position="324"/>
        <end position="376"/>
    </location>
</feature>
<protein>
    <submittedName>
        <fullName evidence="2">DUF222 domain-containing protein</fullName>
    </submittedName>
</protein>
<sequence length="412" mass="43618">MGRCRGRAAVGLDALAAEDLHALVGPQLLDRTAELVAARNRIDAELTRTVRAADLARAAEHDGLESMKPWLRSHVRLSAGEIARLVRHGRALEQLPALAAAFSAGAVSAEQVAVTTPVVSAERVAAAAGQGVDLAAVDDALATVAAGAPFDRLRRLVQHYLACLDLDGTEPDPTEHRSLTLAKHADGTVSGRFELDAVGGEKPAAALESFVQADRPSGDLRTRAQQLGDALVQAADNALAAGGLPTLRTVKPHVIVRIDLPDLVDPALGPGAGTTGFGATGFGATVSAARARWLACDGNISRVVFGPEGTPLDLGRTHRVVPPHLRRAVELRDRGCVFAGCAAPTHWCDVHHLLHWIDGGETSLANAALLCERHHTKVRHGFRVQRDPGGRWRTFRPDDTEILIAEPVLAVR</sequence>
<dbReference type="SMART" id="SM00507">
    <property type="entry name" value="HNHc"/>
    <property type="match status" value="1"/>
</dbReference>
<organism evidence="2 3">
    <name type="scientific">Blastococcus deserti</name>
    <dbReference type="NCBI Taxonomy" id="2259033"/>
    <lineage>
        <taxon>Bacteria</taxon>
        <taxon>Bacillati</taxon>
        <taxon>Actinomycetota</taxon>
        <taxon>Actinomycetes</taxon>
        <taxon>Geodermatophilales</taxon>
        <taxon>Geodermatophilaceae</taxon>
        <taxon>Blastococcus</taxon>
    </lineage>
</organism>
<evidence type="ECO:0000313" key="2">
    <source>
        <dbReference type="EMBL" id="MFD2093485.1"/>
    </source>
</evidence>
<proteinExistence type="predicted"/>
<comment type="caution">
    <text evidence="2">The sequence shown here is derived from an EMBL/GenBank/DDBJ whole genome shotgun (WGS) entry which is preliminary data.</text>
</comment>
<accession>A0ABW4XDP1</accession>
<reference evidence="3" key="1">
    <citation type="journal article" date="2019" name="Int. J. Syst. Evol. Microbiol.">
        <title>The Global Catalogue of Microorganisms (GCM) 10K type strain sequencing project: providing services to taxonomists for standard genome sequencing and annotation.</title>
        <authorList>
            <consortium name="The Broad Institute Genomics Platform"/>
            <consortium name="The Broad Institute Genome Sequencing Center for Infectious Disease"/>
            <person name="Wu L."/>
            <person name="Ma J."/>
        </authorList>
    </citation>
    <scope>NUCLEOTIDE SEQUENCE [LARGE SCALE GENOMIC DNA]</scope>
    <source>
        <strain evidence="3">JCM 3338</strain>
    </source>
</reference>
<evidence type="ECO:0000259" key="1">
    <source>
        <dbReference type="SMART" id="SM00507"/>
    </source>
</evidence>
<dbReference type="CDD" id="cd00085">
    <property type="entry name" value="HNHc"/>
    <property type="match status" value="1"/>
</dbReference>
<gene>
    <name evidence="2" type="ORF">ACFSHS_18150</name>
</gene>
<dbReference type="Pfam" id="PF02720">
    <property type="entry name" value="DUF222"/>
    <property type="match status" value="1"/>
</dbReference>
<dbReference type="InterPro" id="IPR003615">
    <property type="entry name" value="HNH_nuc"/>
</dbReference>
<dbReference type="InterPro" id="IPR003870">
    <property type="entry name" value="DUF222"/>
</dbReference>